<evidence type="ECO:0000256" key="3">
    <source>
        <dbReference type="SAM" id="Phobius"/>
    </source>
</evidence>
<feature type="compositionally biased region" description="Gly residues" evidence="2">
    <location>
        <begin position="567"/>
        <end position="583"/>
    </location>
</feature>
<keyword evidence="3" id="KW-1133">Transmembrane helix</keyword>
<evidence type="ECO:0000256" key="1">
    <source>
        <dbReference type="ARBA" id="ARBA00006865"/>
    </source>
</evidence>
<dbReference type="PROSITE" id="PS51762">
    <property type="entry name" value="GH16_2"/>
    <property type="match status" value="1"/>
</dbReference>
<organism evidence="5 6">
    <name type="scientific">Tetrapyrgos nigripes</name>
    <dbReference type="NCBI Taxonomy" id="182062"/>
    <lineage>
        <taxon>Eukaryota</taxon>
        <taxon>Fungi</taxon>
        <taxon>Dikarya</taxon>
        <taxon>Basidiomycota</taxon>
        <taxon>Agaricomycotina</taxon>
        <taxon>Agaricomycetes</taxon>
        <taxon>Agaricomycetidae</taxon>
        <taxon>Agaricales</taxon>
        <taxon>Marasmiineae</taxon>
        <taxon>Marasmiaceae</taxon>
        <taxon>Tetrapyrgos</taxon>
    </lineage>
</organism>
<dbReference type="GO" id="GO:0005975">
    <property type="term" value="P:carbohydrate metabolic process"/>
    <property type="evidence" value="ECO:0007669"/>
    <property type="project" value="InterPro"/>
</dbReference>
<gene>
    <name evidence="5" type="ORF">D9758_014059</name>
</gene>
<evidence type="ECO:0000259" key="4">
    <source>
        <dbReference type="PROSITE" id="PS51762"/>
    </source>
</evidence>
<proteinExistence type="inferred from homology"/>
<dbReference type="SUPFAM" id="SSF49899">
    <property type="entry name" value="Concanavalin A-like lectins/glucanases"/>
    <property type="match status" value="1"/>
</dbReference>
<comment type="similarity">
    <text evidence="1">Belongs to the glycosyl hydrolase 16 family.</text>
</comment>
<dbReference type="Proteomes" id="UP000559256">
    <property type="component" value="Unassembled WGS sequence"/>
</dbReference>
<dbReference type="PANTHER" id="PTHR10963:SF55">
    <property type="entry name" value="GLYCOSIDE HYDROLASE FAMILY 16 PROTEIN"/>
    <property type="match status" value="1"/>
</dbReference>
<feature type="region of interest" description="Disordered" evidence="2">
    <location>
        <begin position="117"/>
        <end position="144"/>
    </location>
</feature>
<dbReference type="InterPro" id="IPR013320">
    <property type="entry name" value="ConA-like_dom_sf"/>
</dbReference>
<feature type="compositionally biased region" description="Polar residues" evidence="2">
    <location>
        <begin position="128"/>
        <end position="138"/>
    </location>
</feature>
<feature type="compositionally biased region" description="Basic and acidic residues" evidence="2">
    <location>
        <begin position="17"/>
        <end position="31"/>
    </location>
</feature>
<dbReference type="PANTHER" id="PTHR10963">
    <property type="entry name" value="GLYCOSYL HYDROLASE-RELATED"/>
    <property type="match status" value="1"/>
</dbReference>
<dbReference type="EMBL" id="JAACJM010000160">
    <property type="protein sequence ID" value="KAF5341569.1"/>
    <property type="molecule type" value="Genomic_DNA"/>
</dbReference>
<feature type="region of interest" description="Disordered" evidence="2">
    <location>
        <begin position="560"/>
        <end position="594"/>
    </location>
</feature>
<feature type="compositionally biased region" description="Polar residues" evidence="2">
    <location>
        <begin position="32"/>
        <end position="42"/>
    </location>
</feature>
<keyword evidence="6" id="KW-1185">Reference proteome</keyword>
<dbReference type="GO" id="GO:0004553">
    <property type="term" value="F:hydrolase activity, hydrolyzing O-glycosyl compounds"/>
    <property type="evidence" value="ECO:0007669"/>
    <property type="project" value="InterPro"/>
</dbReference>
<dbReference type="Pfam" id="PF00722">
    <property type="entry name" value="Glyco_hydro_16"/>
    <property type="match status" value="1"/>
</dbReference>
<evidence type="ECO:0000313" key="6">
    <source>
        <dbReference type="Proteomes" id="UP000559256"/>
    </source>
</evidence>
<feature type="region of interest" description="Disordered" evidence="2">
    <location>
        <begin position="1"/>
        <end position="44"/>
    </location>
</feature>
<dbReference type="InterPro" id="IPR000757">
    <property type="entry name" value="Beta-glucanase-like"/>
</dbReference>
<keyword evidence="3" id="KW-0812">Transmembrane</keyword>
<evidence type="ECO:0000256" key="2">
    <source>
        <dbReference type="SAM" id="MobiDB-lite"/>
    </source>
</evidence>
<sequence length="672" mass="73371">MSVPSDPFASPAPSVKHVHDSSDDERHDDSANHLQLPSSRPQTATTTMATAVDVAATLANATAFAVTNSRVPSAIFSQGGGTNYSGWSTPYSTPGSAMGSPMHSTVPLPMPPPLPFSTHGSRPMSSGVAISSSQQNLTKRAPPDPIMKSTLLPELLDVNPSLTPSKIINLPLSAKTPSAQPTVPKPWLSDPSRTRLLSRHRISRFLVYFLLFLGFGIGAMQCILTYRDVKFRRMDNQPLCLVLDEEFNDESQVFGSDGSDGTFWREIDMAGGGNGQFEMTTGNDKNSYVRDGFLYLMPTLTEEEIGTDKVFGQEGPYIYNITGCTFNQTADNGGFVVDSKDPTGQRMVFDYPSYFHACSATANQSTGSIINPVQSARVSTRLNALAGLKGNASVPTGSLRTGRLSIRARLPTGDWLWPALWLLPVNNTYGPWPSSGEIDMVESRGNSILYTAHGSNYVQGSLHFGLNPFPGSGFFLDGVSKAYSWWSQLRGPPSQRSYGSDFHEYVLEWTEDWLRIYVDTRLRTLLEYRFDDKPMFLKGGFDDTVRNPFNGQLTALSDPWGSVDGLGTSGDGSPLSGGTGSSQGKGTLPNGENPRWNAPFDQDFYLIMNVAVGGTNGWFPDGQGDKPWLNGQQGAMKSFAEAKDKWYGTWPQGDDMEKRALVVDSVKMWKHC</sequence>
<name>A0A8H5CH29_9AGAR</name>
<dbReference type="Gene3D" id="2.60.120.200">
    <property type="match status" value="1"/>
</dbReference>
<dbReference type="AlphaFoldDB" id="A0A8H5CH29"/>
<feature type="domain" description="GH16" evidence="4">
    <location>
        <begin position="330"/>
        <end position="644"/>
    </location>
</feature>
<feature type="transmembrane region" description="Helical" evidence="3">
    <location>
        <begin position="205"/>
        <end position="226"/>
    </location>
</feature>
<dbReference type="InterPro" id="IPR050546">
    <property type="entry name" value="Glycosyl_Hydrlase_16"/>
</dbReference>
<dbReference type="OrthoDB" id="4781at2759"/>
<accession>A0A8H5CH29</accession>
<reference evidence="5 6" key="1">
    <citation type="journal article" date="2020" name="ISME J.">
        <title>Uncovering the hidden diversity of litter-decomposition mechanisms in mushroom-forming fungi.</title>
        <authorList>
            <person name="Floudas D."/>
            <person name="Bentzer J."/>
            <person name="Ahren D."/>
            <person name="Johansson T."/>
            <person name="Persson P."/>
            <person name="Tunlid A."/>
        </authorList>
    </citation>
    <scope>NUCLEOTIDE SEQUENCE [LARGE SCALE GENOMIC DNA]</scope>
    <source>
        <strain evidence="5 6">CBS 291.85</strain>
    </source>
</reference>
<protein>
    <recommendedName>
        <fullName evidence="4">GH16 domain-containing protein</fullName>
    </recommendedName>
</protein>
<comment type="caution">
    <text evidence="5">The sequence shown here is derived from an EMBL/GenBank/DDBJ whole genome shotgun (WGS) entry which is preliminary data.</text>
</comment>
<evidence type="ECO:0000313" key="5">
    <source>
        <dbReference type="EMBL" id="KAF5341569.1"/>
    </source>
</evidence>
<keyword evidence="3" id="KW-0472">Membrane</keyword>